<dbReference type="InterPro" id="IPR000834">
    <property type="entry name" value="Peptidase_M14"/>
</dbReference>
<evidence type="ECO:0000256" key="8">
    <source>
        <dbReference type="SAM" id="SignalP"/>
    </source>
</evidence>
<dbReference type="GO" id="GO:0008270">
    <property type="term" value="F:zinc ion binding"/>
    <property type="evidence" value="ECO:0007669"/>
    <property type="project" value="InterPro"/>
</dbReference>
<gene>
    <name evidence="10" type="ORF">GJR95_01455</name>
</gene>
<keyword evidence="4" id="KW-0378">Hydrolase</keyword>
<keyword evidence="11" id="KW-1185">Reference proteome</keyword>
<evidence type="ECO:0000313" key="11">
    <source>
        <dbReference type="Proteomes" id="UP000464577"/>
    </source>
</evidence>
<evidence type="ECO:0000256" key="4">
    <source>
        <dbReference type="ARBA" id="ARBA00022801"/>
    </source>
</evidence>
<feature type="chain" id="PRO_5026898141" evidence="8">
    <location>
        <begin position="22"/>
        <end position="939"/>
    </location>
</feature>
<keyword evidence="3" id="KW-0645">Protease</keyword>
<dbReference type="RefSeq" id="WP_162384194.1">
    <property type="nucleotide sequence ID" value="NZ_CP045997.1"/>
</dbReference>
<proteinExistence type="inferred from homology"/>
<accession>A0A6P1VMG9</accession>
<feature type="signal peptide" evidence="8">
    <location>
        <begin position="1"/>
        <end position="21"/>
    </location>
</feature>
<evidence type="ECO:0000313" key="10">
    <source>
        <dbReference type="EMBL" id="QHV93774.1"/>
    </source>
</evidence>
<evidence type="ECO:0000256" key="3">
    <source>
        <dbReference type="ARBA" id="ARBA00022670"/>
    </source>
</evidence>
<keyword evidence="6" id="KW-0482">Metalloprotease</keyword>
<keyword evidence="8" id="KW-0732">Signal</keyword>
<keyword evidence="5" id="KW-0862">Zinc</keyword>
<dbReference type="PANTHER" id="PTHR11705:SF143">
    <property type="entry name" value="SLL0236 PROTEIN"/>
    <property type="match status" value="1"/>
</dbReference>
<dbReference type="Proteomes" id="UP000464577">
    <property type="component" value="Chromosome"/>
</dbReference>
<dbReference type="GO" id="GO:0004181">
    <property type="term" value="F:metallocarboxypeptidase activity"/>
    <property type="evidence" value="ECO:0007669"/>
    <property type="project" value="InterPro"/>
</dbReference>
<dbReference type="CDD" id="cd06240">
    <property type="entry name" value="M14-like"/>
    <property type="match status" value="1"/>
</dbReference>
<dbReference type="SUPFAM" id="SSF53187">
    <property type="entry name" value="Zn-dependent exopeptidases"/>
    <property type="match status" value="1"/>
</dbReference>
<protein>
    <submittedName>
        <fullName evidence="10">Peptidase</fullName>
    </submittedName>
</protein>
<name>A0A6P1VMG9_9BACT</name>
<dbReference type="GO" id="GO:0005615">
    <property type="term" value="C:extracellular space"/>
    <property type="evidence" value="ECO:0007669"/>
    <property type="project" value="TreeGrafter"/>
</dbReference>
<evidence type="ECO:0000256" key="5">
    <source>
        <dbReference type="ARBA" id="ARBA00022833"/>
    </source>
</evidence>
<dbReference type="AlphaFoldDB" id="A0A6P1VMG9"/>
<dbReference type="Gene3D" id="3.40.630.10">
    <property type="entry name" value="Zn peptidases"/>
    <property type="match status" value="1"/>
</dbReference>
<organism evidence="10 11">
    <name type="scientific">Spirosoma endbachense</name>
    <dbReference type="NCBI Taxonomy" id="2666025"/>
    <lineage>
        <taxon>Bacteria</taxon>
        <taxon>Pseudomonadati</taxon>
        <taxon>Bacteroidota</taxon>
        <taxon>Cytophagia</taxon>
        <taxon>Cytophagales</taxon>
        <taxon>Cytophagaceae</taxon>
        <taxon>Spirosoma</taxon>
    </lineage>
</organism>
<feature type="domain" description="Peptidase M14" evidence="9">
    <location>
        <begin position="48"/>
        <end position="214"/>
    </location>
</feature>
<dbReference type="PANTHER" id="PTHR11705">
    <property type="entry name" value="PROTEASE FAMILY M14 CARBOXYPEPTIDASE A,B"/>
    <property type="match status" value="1"/>
</dbReference>
<dbReference type="EMBL" id="CP045997">
    <property type="protein sequence ID" value="QHV93774.1"/>
    <property type="molecule type" value="Genomic_DNA"/>
</dbReference>
<evidence type="ECO:0000256" key="6">
    <source>
        <dbReference type="ARBA" id="ARBA00023049"/>
    </source>
</evidence>
<dbReference type="GO" id="GO:0006508">
    <property type="term" value="P:proteolysis"/>
    <property type="evidence" value="ECO:0007669"/>
    <property type="project" value="UniProtKB-KW"/>
</dbReference>
<dbReference type="Pfam" id="PF00246">
    <property type="entry name" value="Peptidase_M14"/>
    <property type="match status" value="1"/>
</dbReference>
<evidence type="ECO:0000256" key="1">
    <source>
        <dbReference type="ARBA" id="ARBA00001947"/>
    </source>
</evidence>
<dbReference type="KEGG" id="senf:GJR95_01455"/>
<comment type="cofactor">
    <cofactor evidence="1">
        <name>Zn(2+)</name>
        <dbReference type="ChEBI" id="CHEBI:29105"/>
    </cofactor>
</comment>
<sequence length="939" mass="104013">MFKVFRLAAIFLLMVQTSGWSQTLPSPKEHFGFNIGDDYQLATYTQTEAYFKKLATSDRTKMVDIGLTEEGRHQFMLIVSSPENIKKLDRYKEISQKLARAEGLTEEQARAMSMEGKAIVWIDGGLHATETVGTHQLIETAWQLVSRKDPETLRILDNVVILMTHANPDGQEIVSNWYMREPKPEKRSLENLPRLYQKYVGHDNNRDFFIMNMKESQNIGRQLFVEWIPQIMYNHHQRGPAGSVLAGPPYRDPFNYVFDPLMITGIDALGAAMINRLNAENKPGFTRLGGSVFSTWYNGGLRTTTHFHNMIGLLTEIIGNPTPETVPLVPQRLIPNGNTPFPVTPQKWHFKQSIDYSLSLNYATLDYAARHRDELLYNIYKMGKNSIDRGTSDYWTLSPKRAEAITQAYQADLRKAKPDSAGRTGAAASESASGNPRGGGIPVKYFDAVLKDPQLRDPRGFIIPASQTDMATAVKFVNALIKTGIQIQQATAEFTVAGKKYPAGSYVVKTDQAFRPHVIDMFEPQDHPNDFPYPGGPPIRPYDAAGWTLAYQMNVQFDRILDAFDGPFKKLPYGELQSPTGHLDPASGAGYVLNARANNAFIAVNDLLKSGVEVYRLPSGVTGKANVESGSFFIPSSAKAKTALEKSSKDLGLDVISIAKRPAGALVKVSPMRIALWDTYGGSMPSGWVRWVMEQYHFPISLIYAQDIDAGDLRKKYDVIVFVTRAIPGLGNAGVGSRGEGEGFQGREPKAEELPAEYRPWLGKITADKSIPQLKKFLEAGGNVVTIGSSTNLAYHLGLPVKNALIEMTNSGQERPLPAEKYYIPGSILRVTLDSTQQATWGMPTQTDVYFDASPVFKLAPDAIAKGTVKPLAWFSTNKPLRSGWAWGQTYLQDGVAAFMAPVGSGKLFAFGPEITFRAQAQGTFKLLFNQLYTNSVAQ</sequence>
<evidence type="ECO:0000259" key="9">
    <source>
        <dbReference type="Pfam" id="PF00246"/>
    </source>
</evidence>
<evidence type="ECO:0000256" key="7">
    <source>
        <dbReference type="SAM" id="MobiDB-lite"/>
    </source>
</evidence>
<evidence type="ECO:0000256" key="2">
    <source>
        <dbReference type="ARBA" id="ARBA00005988"/>
    </source>
</evidence>
<reference evidence="10 11" key="1">
    <citation type="submission" date="2019-11" db="EMBL/GenBank/DDBJ databases">
        <title>Spirosoma endbachense sp. nov., isolated from a natural salt meadow.</title>
        <authorList>
            <person name="Rojas J."/>
            <person name="Ambika Manirajan B."/>
            <person name="Ratering S."/>
            <person name="Suarez C."/>
            <person name="Geissler-Plaum R."/>
            <person name="Schnell S."/>
        </authorList>
    </citation>
    <scope>NUCLEOTIDE SEQUENCE [LARGE SCALE GENOMIC DNA]</scope>
    <source>
        <strain evidence="10 11">I-24</strain>
    </source>
</reference>
<comment type="similarity">
    <text evidence="2">Belongs to the peptidase M14 family.</text>
</comment>
<feature type="region of interest" description="Disordered" evidence="7">
    <location>
        <begin position="414"/>
        <end position="439"/>
    </location>
</feature>